<dbReference type="EMBL" id="MIHA01000007">
    <property type="protein sequence ID" value="ODQ90190.1"/>
    <property type="molecule type" value="Genomic_DNA"/>
</dbReference>
<accession>A0A1E3RK17</accession>
<dbReference type="Proteomes" id="UP000094053">
    <property type="component" value="Unassembled WGS sequence"/>
</dbReference>
<organism evidence="1 2">
    <name type="scientific">Mycolicibacterium flavescens</name>
    <name type="common">Mycobacterium flavescens</name>
    <dbReference type="NCBI Taxonomy" id="1776"/>
    <lineage>
        <taxon>Bacteria</taxon>
        <taxon>Bacillati</taxon>
        <taxon>Actinomycetota</taxon>
        <taxon>Actinomycetes</taxon>
        <taxon>Mycobacteriales</taxon>
        <taxon>Mycobacteriaceae</taxon>
        <taxon>Mycolicibacterium</taxon>
    </lineage>
</organism>
<evidence type="ECO:0000313" key="1">
    <source>
        <dbReference type="EMBL" id="ODQ90190.1"/>
    </source>
</evidence>
<dbReference type="AlphaFoldDB" id="A0A1E3RK17"/>
<dbReference type="RefSeq" id="WP_069413859.1">
    <property type="nucleotide sequence ID" value="NZ_JACKUL010000029.1"/>
</dbReference>
<dbReference type="STRING" id="1776.BHQ18_12215"/>
<sequence length="240" mass="26186">MSSTTSTRPSAFLSLVVWLLPSNGFKMWALRRLGNNIGRDVSIGPTLVLSCGRFSIDDGAVISPFNVFRHLAKVKIGKKCFLGSWNQITAAREYQQYSDLVGLLLLEEQAAMTNRHYLDCSGQIILKAYAGIGGIRSIFQSHEIDLANNRTTVGRIVLGEGAMTGTAVIMLKDSHLPDRSVLAAGSIVVKAKGGTELPSANLYGGVPAKPIRPVSEFAWWHRDSYLTPVTAFDDAMFRLN</sequence>
<gene>
    <name evidence="1" type="ORF">BHQ18_12215</name>
</gene>
<dbReference type="InterPro" id="IPR011004">
    <property type="entry name" value="Trimer_LpxA-like_sf"/>
</dbReference>
<proteinExistence type="predicted"/>
<dbReference type="OrthoDB" id="9815592at2"/>
<reference evidence="2" key="1">
    <citation type="submission" date="2016-09" db="EMBL/GenBank/DDBJ databases">
        <authorList>
            <person name="Greninger A.L."/>
            <person name="Jerome K.R."/>
            <person name="Mcnair B."/>
            <person name="Wallis C."/>
            <person name="Fang F."/>
        </authorList>
    </citation>
    <scope>NUCLEOTIDE SEQUENCE [LARGE SCALE GENOMIC DNA]</scope>
    <source>
        <strain evidence="2">M6</strain>
    </source>
</reference>
<comment type="caution">
    <text evidence="1">The sequence shown here is derived from an EMBL/GenBank/DDBJ whole genome shotgun (WGS) entry which is preliminary data.</text>
</comment>
<evidence type="ECO:0000313" key="2">
    <source>
        <dbReference type="Proteomes" id="UP000094053"/>
    </source>
</evidence>
<protein>
    <recommendedName>
        <fullName evidence="3">Acetyltransferase</fullName>
    </recommendedName>
</protein>
<name>A0A1E3RK17_MYCFV</name>
<keyword evidence="2" id="KW-1185">Reference proteome</keyword>
<dbReference type="Gene3D" id="2.160.10.10">
    <property type="entry name" value="Hexapeptide repeat proteins"/>
    <property type="match status" value="1"/>
</dbReference>
<dbReference type="SUPFAM" id="SSF51161">
    <property type="entry name" value="Trimeric LpxA-like enzymes"/>
    <property type="match status" value="1"/>
</dbReference>
<evidence type="ECO:0008006" key="3">
    <source>
        <dbReference type="Google" id="ProtNLM"/>
    </source>
</evidence>